<evidence type="ECO:0000313" key="4">
    <source>
        <dbReference type="Proteomes" id="UP000487350"/>
    </source>
</evidence>
<reference evidence="3 4" key="1">
    <citation type="submission" date="2019-11" db="EMBL/GenBank/DDBJ databases">
        <title>Caenimonas koreensis gen. nov., sp. nov., isolated from activated sludge.</title>
        <authorList>
            <person name="Seung H.R."/>
        </authorList>
    </citation>
    <scope>NUCLEOTIDE SEQUENCE [LARGE SCALE GENOMIC DNA]</scope>
    <source>
        <strain evidence="3 4">EMB320</strain>
    </source>
</reference>
<dbReference type="Pfam" id="PF06823">
    <property type="entry name" value="DUF1236"/>
    <property type="match status" value="1"/>
</dbReference>
<evidence type="ECO:0000313" key="3">
    <source>
        <dbReference type="EMBL" id="MRD49719.1"/>
    </source>
</evidence>
<evidence type="ECO:0000256" key="1">
    <source>
        <dbReference type="SAM" id="MobiDB-lite"/>
    </source>
</evidence>
<dbReference type="InterPro" id="IPR009642">
    <property type="entry name" value="DUF1236"/>
</dbReference>
<organism evidence="3 4">
    <name type="scientific">Caenimonas koreensis DSM 17982</name>
    <dbReference type="NCBI Taxonomy" id="1121255"/>
    <lineage>
        <taxon>Bacteria</taxon>
        <taxon>Pseudomonadati</taxon>
        <taxon>Pseudomonadota</taxon>
        <taxon>Betaproteobacteria</taxon>
        <taxon>Burkholderiales</taxon>
        <taxon>Comamonadaceae</taxon>
        <taxon>Caenimonas</taxon>
    </lineage>
</organism>
<dbReference type="Proteomes" id="UP000487350">
    <property type="component" value="Unassembled WGS sequence"/>
</dbReference>
<feature type="region of interest" description="Disordered" evidence="1">
    <location>
        <begin position="43"/>
        <end position="67"/>
    </location>
</feature>
<protein>
    <submittedName>
        <fullName evidence="3">DUF1236 domain-containing protein</fullName>
    </submittedName>
</protein>
<gene>
    <name evidence="3" type="ORF">GHT07_20825</name>
</gene>
<dbReference type="EMBL" id="WJBU01000031">
    <property type="protein sequence ID" value="MRD49719.1"/>
    <property type="molecule type" value="Genomic_DNA"/>
</dbReference>
<dbReference type="Gene3D" id="3.10.450.160">
    <property type="entry name" value="inner membrane protein cigr"/>
    <property type="match status" value="1"/>
</dbReference>
<comment type="caution">
    <text evidence="3">The sequence shown here is derived from an EMBL/GenBank/DDBJ whole genome shotgun (WGS) entry which is preliminary data.</text>
</comment>
<feature type="chain" id="PRO_5032584961" evidence="2">
    <location>
        <begin position="44"/>
        <end position="192"/>
    </location>
</feature>
<proteinExistence type="predicted"/>
<evidence type="ECO:0000256" key="2">
    <source>
        <dbReference type="SAM" id="SignalP"/>
    </source>
</evidence>
<feature type="signal peptide" evidence="2">
    <location>
        <begin position="1"/>
        <end position="43"/>
    </location>
</feature>
<name>A0A844BDD5_9BURK</name>
<keyword evidence="4" id="KW-1185">Reference proteome</keyword>
<dbReference type="OrthoDB" id="5432438at2"/>
<dbReference type="AlphaFoldDB" id="A0A844BDD5"/>
<accession>A0A844BDD5</accession>
<keyword evidence="2" id="KW-0732">Signal</keyword>
<sequence length="192" mass="21427">MLMACAQPRMPTETLMSRIRSTQRLVALAIAALFAAAAPTAFAKDHGGDKGKHEQKEDKHAQKEREKAYKHAYKAEQKQAKRERVEIRQGAFFTDQHRTYARTYYTDHYARARNCPPGLAKKNNGCMPPGQARWSVGQPVPRGVAVYSVPQPVLVQLPPAPYGYRYARIGGDIVLVQTQNNLIVDIIQGLLG</sequence>